<dbReference type="AlphaFoldDB" id="A0A9N7UYU1"/>
<proteinExistence type="predicted"/>
<protein>
    <submittedName>
        <fullName evidence="2">Uncharacterized protein</fullName>
    </submittedName>
</protein>
<reference evidence="2" key="1">
    <citation type="submission" date="2020-03" db="EMBL/GenBank/DDBJ databases">
        <authorList>
            <person name="Weist P."/>
        </authorList>
    </citation>
    <scope>NUCLEOTIDE SEQUENCE</scope>
</reference>
<keyword evidence="3" id="KW-1185">Reference proteome</keyword>
<evidence type="ECO:0000256" key="1">
    <source>
        <dbReference type="SAM" id="MobiDB-lite"/>
    </source>
</evidence>
<gene>
    <name evidence="2" type="ORF">PLEPLA_LOCUS27638</name>
</gene>
<accession>A0A9N7UYU1</accession>
<evidence type="ECO:0000313" key="3">
    <source>
        <dbReference type="Proteomes" id="UP001153269"/>
    </source>
</evidence>
<dbReference type="Proteomes" id="UP001153269">
    <property type="component" value="Unassembled WGS sequence"/>
</dbReference>
<sequence length="119" mass="13586">MYGMIVSDGKNEEGSRIPLVRTSSKSAARPQPRRTAGGGPPRERRVPPAGALAEVIREKGPTYVQSPRERKPPHQRRPSLLGDDCHSRTSWRLNRRTRPSHFCSVDREDRVLRRRLLLN</sequence>
<name>A0A9N7UYU1_PLEPL</name>
<feature type="region of interest" description="Disordered" evidence="1">
    <location>
        <begin position="1"/>
        <end position="86"/>
    </location>
</feature>
<organism evidence="2 3">
    <name type="scientific">Pleuronectes platessa</name>
    <name type="common">European plaice</name>
    <dbReference type="NCBI Taxonomy" id="8262"/>
    <lineage>
        <taxon>Eukaryota</taxon>
        <taxon>Metazoa</taxon>
        <taxon>Chordata</taxon>
        <taxon>Craniata</taxon>
        <taxon>Vertebrata</taxon>
        <taxon>Euteleostomi</taxon>
        <taxon>Actinopterygii</taxon>
        <taxon>Neopterygii</taxon>
        <taxon>Teleostei</taxon>
        <taxon>Neoteleostei</taxon>
        <taxon>Acanthomorphata</taxon>
        <taxon>Carangaria</taxon>
        <taxon>Pleuronectiformes</taxon>
        <taxon>Pleuronectoidei</taxon>
        <taxon>Pleuronectidae</taxon>
        <taxon>Pleuronectes</taxon>
    </lineage>
</organism>
<evidence type="ECO:0000313" key="2">
    <source>
        <dbReference type="EMBL" id="CAB1439874.1"/>
    </source>
</evidence>
<dbReference type="EMBL" id="CADEAL010002347">
    <property type="protein sequence ID" value="CAB1439874.1"/>
    <property type="molecule type" value="Genomic_DNA"/>
</dbReference>
<comment type="caution">
    <text evidence="2">The sequence shown here is derived from an EMBL/GenBank/DDBJ whole genome shotgun (WGS) entry which is preliminary data.</text>
</comment>